<dbReference type="InterPro" id="IPR011650">
    <property type="entry name" value="Peptidase_M20_dimer"/>
</dbReference>
<evidence type="ECO:0000256" key="4">
    <source>
        <dbReference type="ARBA" id="ARBA00022801"/>
    </source>
</evidence>
<accession>A0A0A1TRU2</accession>
<evidence type="ECO:0000256" key="3">
    <source>
        <dbReference type="ARBA" id="ARBA00022723"/>
    </source>
</evidence>
<keyword evidence="3" id="KW-0479">Metal-binding</keyword>
<dbReference type="InterPro" id="IPR050072">
    <property type="entry name" value="Peptidase_M20A"/>
</dbReference>
<dbReference type="SUPFAM" id="SSF53187">
    <property type="entry name" value="Zn-dependent exopeptidases"/>
    <property type="match status" value="1"/>
</dbReference>
<dbReference type="HOGENOM" id="CLU_021802_3_0_1"/>
<proteinExistence type="inferred from homology"/>
<dbReference type="PROSITE" id="PS00758">
    <property type="entry name" value="ARGE_DAPE_CPG2_1"/>
    <property type="match status" value="1"/>
</dbReference>
<dbReference type="AlphaFoldDB" id="A0A0A1TRU2"/>
<dbReference type="Pfam" id="PF07687">
    <property type="entry name" value="M20_dimer"/>
    <property type="match status" value="1"/>
</dbReference>
<gene>
    <name evidence="7" type="ORF">VHEMI10431</name>
</gene>
<comment type="similarity">
    <text evidence="2">Belongs to the peptidase M20A family.</text>
</comment>
<keyword evidence="8" id="KW-1185">Reference proteome</keyword>
<sequence length="394" mass="42282">MRLDQMSLMGLAVSHTAPPYRYELLALHKSIANISSISGNEVAVGEQLISYLTAHSFNTARQTVPLEAGSTNPSDRRFNVLAWSGDAQELSAKVLVSSHIDVVPPFIEYSIEHEGDSITDQTLISGRGTVDAKASVAAMIIAVEELEKQALIDKGAVGMVFVVGEETGGYGMTEFNDSLPPTDKRPFDAVIFGEPTENKLVCGHKGSLACNITAHGKAAHSAYPEYGKNANEMMARAVVEISKSDLGSSDLYGNTTFNTGVWSGGLAANIVPDKATLRVLARVAIGTLMDGHLLVKQTLQEILDRIDKGGFELDCPNGRGPVECECDVDGFERDVVNYGTDIPRLGGIYTKYLYGPGNIRDCHAPQEGLTVGELETAVEGYKRLILHALGNVEP</sequence>
<dbReference type="PROSITE" id="PS00759">
    <property type="entry name" value="ARGE_DAPE_CPG2_2"/>
    <property type="match status" value="1"/>
</dbReference>
<dbReference type="SUPFAM" id="SSF55031">
    <property type="entry name" value="Bacterial exopeptidase dimerisation domain"/>
    <property type="match status" value="1"/>
</dbReference>
<evidence type="ECO:0000256" key="5">
    <source>
        <dbReference type="ARBA" id="ARBA00022833"/>
    </source>
</evidence>
<dbReference type="Proteomes" id="UP000039046">
    <property type="component" value="Unassembled WGS sequence"/>
</dbReference>
<dbReference type="InterPro" id="IPR036264">
    <property type="entry name" value="Bact_exopeptidase_dim_dom"/>
</dbReference>
<dbReference type="PANTHER" id="PTHR43808">
    <property type="entry name" value="ACETYLORNITHINE DEACETYLASE"/>
    <property type="match status" value="1"/>
</dbReference>
<dbReference type="Gene3D" id="3.40.630.10">
    <property type="entry name" value="Zn peptidases"/>
    <property type="match status" value="1"/>
</dbReference>
<organism evidence="7 8">
    <name type="scientific">[Torrubiella] hemipterigena</name>
    <dbReference type="NCBI Taxonomy" id="1531966"/>
    <lineage>
        <taxon>Eukaryota</taxon>
        <taxon>Fungi</taxon>
        <taxon>Dikarya</taxon>
        <taxon>Ascomycota</taxon>
        <taxon>Pezizomycotina</taxon>
        <taxon>Sordariomycetes</taxon>
        <taxon>Hypocreomycetidae</taxon>
        <taxon>Hypocreales</taxon>
        <taxon>Clavicipitaceae</taxon>
        <taxon>Clavicipitaceae incertae sedis</taxon>
        <taxon>'Torrubiella' clade</taxon>
    </lineage>
</organism>
<dbReference type="Gene3D" id="3.30.70.360">
    <property type="match status" value="1"/>
</dbReference>
<dbReference type="GO" id="GO:0046872">
    <property type="term" value="F:metal ion binding"/>
    <property type="evidence" value="ECO:0007669"/>
    <property type="project" value="UniProtKB-KW"/>
</dbReference>
<dbReference type="EMBL" id="CDHN01000008">
    <property type="protein sequence ID" value="CEJ94925.1"/>
    <property type="molecule type" value="Genomic_DNA"/>
</dbReference>
<protein>
    <recommendedName>
        <fullName evidence="6">Peptidase M20 dimerisation domain-containing protein</fullName>
    </recommendedName>
</protein>
<dbReference type="CDD" id="cd05652">
    <property type="entry name" value="M20_ArgE_DapE-like_fungal"/>
    <property type="match status" value="1"/>
</dbReference>
<feature type="domain" description="Peptidase M20 dimerisation" evidence="6">
    <location>
        <begin position="203"/>
        <end position="289"/>
    </location>
</feature>
<dbReference type="OrthoDB" id="3064516at2759"/>
<evidence type="ECO:0000256" key="1">
    <source>
        <dbReference type="ARBA" id="ARBA00001947"/>
    </source>
</evidence>
<comment type="cofactor">
    <cofactor evidence="1">
        <name>Zn(2+)</name>
        <dbReference type="ChEBI" id="CHEBI:29105"/>
    </cofactor>
</comment>
<evidence type="ECO:0000313" key="8">
    <source>
        <dbReference type="Proteomes" id="UP000039046"/>
    </source>
</evidence>
<dbReference type="GO" id="GO:0016787">
    <property type="term" value="F:hydrolase activity"/>
    <property type="evidence" value="ECO:0007669"/>
    <property type="project" value="UniProtKB-KW"/>
</dbReference>
<name>A0A0A1TRU2_9HYPO</name>
<keyword evidence="4" id="KW-0378">Hydrolase</keyword>
<keyword evidence="5" id="KW-0862">Zinc</keyword>
<dbReference type="STRING" id="1531966.A0A0A1TRU2"/>
<evidence type="ECO:0000259" key="6">
    <source>
        <dbReference type="Pfam" id="PF07687"/>
    </source>
</evidence>
<evidence type="ECO:0000256" key="2">
    <source>
        <dbReference type="ARBA" id="ARBA00006247"/>
    </source>
</evidence>
<dbReference type="Pfam" id="PF01546">
    <property type="entry name" value="Peptidase_M20"/>
    <property type="match status" value="1"/>
</dbReference>
<dbReference type="InterPro" id="IPR001261">
    <property type="entry name" value="ArgE/DapE_CS"/>
</dbReference>
<dbReference type="InterPro" id="IPR002933">
    <property type="entry name" value="Peptidase_M20"/>
</dbReference>
<dbReference type="PANTHER" id="PTHR43808:SF30">
    <property type="entry name" value="ACETYLORNITHINE DEACETYLASE"/>
    <property type="match status" value="1"/>
</dbReference>
<evidence type="ECO:0000313" key="7">
    <source>
        <dbReference type="EMBL" id="CEJ94925.1"/>
    </source>
</evidence>
<reference evidence="7 8" key="1">
    <citation type="journal article" date="2015" name="Genome Announc.">
        <title>Draft Genome Sequence and Gene Annotation of the Entomopathogenic Fungus Verticillium hemipterigenum.</title>
        <authorList>
            <person name="Horn F."/>
            <person name="Habel A."/>
            <person name="Scharf D.H."/>
            <person name="Dworschak J."/>
            <person name="Brakhage A.A."/>
            <person name="Guthke R."/>
            <person name="Hertweck C."/>
            <person name="Linde J."/>
        </authorList>
    </citation>
    <scope>NUCLEOTIDE SEQUENCE [LARGE SCALE GENOMIC DNA]</scope>
</reference>